<reference evidence="9 10" key="1">
    <citation type="submission" date="2018-11" db="EMBL/GenBank/DDBJ databases">
        <title>Trebonia kvetii gen.nov., sp.nov., a novel acidophilic actinobacterium, and proposal of the new actinobacterial family Treboniaceae fam. nov.</title>
        <authorList>
            <person name="Rapoport D."/>
            <person name="Sagova-Mareckova M."/>
            <person name="Sedlacek I."/>
            <person name="Provaznik J."/>
            <person name="Kralova S."/>
            <person name="Pavlinic D."/>
            <person name="Benes V."/>
            <person name="Kopecky J."/>
        </authorList>
    </citation>
    <scope>NUCLEOTIDE SEQUENCE [LARGE SCALE GENOMIC DNA]</scope>
    <source>
        <strain evidence="9 10">15Tr583</strain>
    </source>
</reference>
<dbReference type="PANTHER" id="PTHR43292">
    <property type="entry name" value="ACYL-COA DEHYDROGENASE"/>
    <property type="match status" value="1"/>
</dbReference>
<dbReference type="Pfam" id="PF02771">
    <property type="entry name" value="Acyl-CoA_dh_N"/>
    <property type="match status" value="1"/>
</dbReference>
<dbReference type="GO" id="GO:0005886">
    <property type="term" value="C:plasma membrane"/>
    <property type="evidence" value="ECO:0007669"/>
    <property type="project" value="TreeGrafter"/>
</dbReference>
<evidence type="ECO:0000256" key="2">
    <source>
        <dbReference type="ARBA" id="ARBA00009347"/>
    </source>
</evidence>
<feature type="domain" description="Acyl-CoA oxidase/dehydrogenase middle" evidence="7">
    <location>
        <begin position="489"/>
        <end position="583"/>
    </location>
</feature>
<dbReference type="EMBL" id="RPFW01000002">
    <property type="protein sequence ID" value="TVZ05664.1"/>
    <property type="molecule type" value="Genomic_DNA"/>
</dbReference>
<organism evidence="9 10">
    <name type="scientific">Trebonia kvetii</name>
    <dbReference type="NCBI Taxonomy" id="2480626"/>
    <lineage>
        <taxon>Bacteria</taxon>
        <taxon>Bacillati</taxon>
        <taxon>Actinomycetota</taxon>
        <taxon>Actinomycetes</taxon>
        <taxon>Streptosporangiales</taxon>
        <taxon>Treboniaceae</taxon>
        <taxon>Trebonia</taxon>
    </lineage>
</organism>
<dbReference type="InterPro" id="IPR046373">
    <property type="entry name" value="Acyl-CoA_Oxase/DH_mid-dom_sf"/>
</dbReference>
<feature type="domain" description="Acyl-CoA dehydrogenase/oxidase C-terminal" evidence="6">
    <location>
        <begin position="595"/>
        <end position="749"/>
    </location>
</feature>
<dbReference type="InterPro" id="IPR036250">
    <property type="entry name" value="AcylCo_DH-like_C"/>
</dbReference>
<gene>
    <name evidence="9" type="ORF">EAS64_14295</name>
</gene>
<keyword evidence="4" id="KW-0274">FAD</keyword>
<dbReference type="Gene3D" id="1.10.540.10">
    <property type="entry name" value="Acyl-CoA dehydrogenase/oxidase, N-terminal domain"/>
    <property type="match status" value="1"/>
</dbReference>
<dbReference type="SUPFAM" id="SSF47203">
    <property type="entry name" value="Acyl-CoA dehydrogenase C-terminal domain-like"/>
    <property type="match status" value="2"/>
</dbReference>
<dbReference type="PANTHER" id="PTHR43292:SF3">
    <property type="entry name" value="ACYL-COA DEHYDROGENASE FADE29"/>
    <property type="match status" value="1"/>
</dbReference>
<evidence type="ECO:0000259" key="6">
    <source>
        <dbReference type="Pfam" id="PF00441"/>
    </source>
</evidence>
<keyword evidence="10" id="KW-1185">Reference proteome</keyword>
<evidence type="ECO:0000256" key="5">
    <source>
        <dbReference type="ARBA" id="ARBA00023002"/>
    </source>
</evidence>
<name>A0A6P2C2R8_9ACTN</name>
<dbReference type="InterPro" id="IPR009075">
    <property type="entry name" value="AcylCo_DH/oxidase_C"/>
</dbReference>
<evidence type="ECO:0000256" key="4">
    <source>
        <dbReference type="ARBA" id="ARBA00022827"/>
    </source>
</evidence>
<comment type="cofactor">
    <cofactor evidence="1">
        <name>FAD</name>
        <dbReference type="ChEBI" id="CHEBI:57692"/>
    </cofactor>
</comment>
<dbReference type="InterPro" id="IPR013786">
    <property type="entry name" value="AcylCoA_DH/ox_N"/>
</dbReference>
<dbReference type="AlphaFoldDB" id="A0A6P2C2R8"/>
<dbReference type="InterPro" id="IPR037069">
    <property type="entry name" value="AcylCoA_DH/ox_N_sf"/>
</dbReference>
<evidence type="ECO:0000313" key="9">
    <source>
        <dbReference type="EMBL" id="TVZ05664.1"/>
    </source>
</evidence>
<dbReference type="Gene3D" id="1.20.140.10">
    <property type="entry name" value="Butyryl-CoA Dehydrogenase, subunit A, domain 3"/>
    <property type="match status" value="2"/>
</dbReference>
<dbReference type="GO" id="GO:0016627">
    <property type="term" value="F:oxidoreductase activity, acting on the CH-CH group of donors"/>
    <property type="evidence" value="ECO:0007669"/>
    <property type="project" value="InterPro"/>
</dbReference>
<comment type="similarity">
    <text evidence="2">Belongs to the acyl-CoA dehydrogenase family.</text>
</comment>
<dbReference type="SUPFAM" id="SSF56645">
    <property type="entry name" value="Acyl-CoA dehydrogenase NM domain-like"/>
    <property type="match status" value="1"/>
</dbReference>
<dbReference type="InterPro" id="IPR006091">
    <property type="entry name" value="Acyl-CoA_Oxase/DH_mid-dom"/>
</dbReference>
<comment type="caution">
    <text evidence="9">The sequence shown here is derived from an EMBL/GenBank/DDBJ whole genome shotgun (WGS) entry which is preliminary data.</text>
</comment>
<feature type="domain" description="Acyl-CoA dehydrogenase/oxidase N-terminal" evidence="8">
    <location>
        <begin position="409"/>
        <end position="484"/>
    </location>
</feature>
<dbReference type="OrthoDB" id="9770681at2"/>
<sequence length="753" mass="79226">MFVAVTPPLLPPGYPPTAARLHPGRDLLLNDDRQDIIPEHEREAFSKGKSCGCQSFSTRRCRVEARELTAFATSVAGVTARRWGKAAQAAGGDLSGLWADGAAQGWLALGADDALDAVLAATAELGRAACPLPVMDAFVAARVLRAEDKLAAQVASGELRVLVAAAGGTDYLDGGTAATHVLTLPAGGGTAELRPVEGCRELPGLAVPPWTAVELGEAQARVELDAQAVDEAIALLRLGLAARAAAAAQRAHEMAVEHAKTRRQFGKVIGSFGAVQQRTASCQIDVTAAEHLLRRAADAYCGGRHDWLLQAEIAVEFIAAASRRVQLGAQHTLAAMGYFEEHDAPWLFRRVHGDITRLRTLPLQAGQVADILAETGASLPSFDLGPVGESFRGEVREFLGSTPHHAAVMIPAMAERGWFGFGWPPEHGGRNASLAEQVVLNEETMYARAPVTMELGSVMLLGNSILRHGTDEQRAAFLPLIRAGRVHFCLGYSEPEAGSDLASLRTKAERDGDGWVINGQKLWTTGGHRASHVWLATRTDPDATPRHAGITVFLIPMDTPGITVQQHRALSGEISCTVFYDDVRVPDAARVGAVNGGWKVITDALAGERVFMGSIAASLLRQLDDLLAVVRADPEGWLGPRGSAARAKLSELAVTLQANRALVAAAIGATAAGGGARLEAPMAGVLGGELAEEFGEAMLDILGPRGALSGEVPGTPGGGAFEYSLRLSIMYVVGGGTNDIQRGLIARGLGLPR</sequence>
<evidence type="ECO:0000259" key="8">
    <source>
        <dbReference type="Pfam" id="PF02771"/>
    </source>
</evidence>
<dbReference type="Pfam" id="PF00441">
    <property type="entry name" value="Acyl-CoA_dh_1"/>
    <property type="match status" value="2"/>
</dbReference>
<dbReference type="InterPro" id="IPR052161">
    <property type="entry name" value="Mycobact_Acyl-CoA_DH"/>
</dbReference>
<evidence type="ECO:0000259" key="7">
    <source>
        <dbReference type="Pfam" id="PF02770"/>
    </source>
</evidence>
<evidence type="ECO:0000256" key="1">
    <source>
        <dbReference type="ARBA" id="ARBA00001974"/>
    </source>
</evidence>
<dbReference type="Pfam" id="PF02770">
    <property type="entry name" value="Acyl-CoA_dh_M"/>
    <property type="match status" value="1"/>
</dbReference>
<evidence type="ECO:0000256" key="3">
    <source>
        <dbReference type="ARBA" id="ARBA00022630"/>
    </source>
</evidence>
<proteinExistence type="inferred from homology"/>
<protein>
    <submittedName>
        <fullName evidence="9">Acyl-CoA dehydrogenase</fullName>
    </submittedName>
</protein>
<keyword evidence="3" id="KW-0285">Flavoprotein</keyword>
<feature type="domain" description="Acyl-CoA dehydrogenase/oxidase C-terminal" evidence="6">
    <location>
        <begin position="229"/>
        <end position="351"/>
    </location>
</feature>
<keyword evidence="5" id="KW-0560">Oxidoreductase</keyword>
<evidence type="ECO:0000313" key="10">
    <source>
        <dbReference type="Proteomes" id="UP000460272"/>
    </source>
</evidence>
<dbReference type="Proteomes" id="UP000460272">
    <property type="component" value="Unassembled WGS sequence"/>
</dbReference>
<dbReference type="InterPro" id="IPR009100">
    <property type="entry name" value="AcylCoA_DH/oxidase_NM_dom_sf"/>
</dbReference>
<dbReference type="Gene3D" id="2.40.110.10">
    <property type="entry name" value="Butyryl-CoA Dehydrogenase, subunit A, domain 2"/>
    <property type="match status" value="1"/>
</dbReference>
<dbReference type="FunFam" id="2.40.110.10:FF:000011">
    <property type="entry name" value="Acyl-CoA dehydrogenase FadE34"/>
    <property type="match status" value="1"/>
</dbReference>
<dbReference type="GO" id="GO:0050660">
    <property type="term" value="F:flavin adenine dinucleotide binding"/>
    <property type="evidence" value="ECO:0007669"/>
    <property type="project" value="InterPro"/>
</dbReference>
<accession>A0A6P2C2R8</accession>